<evidence type="ECO:0000313" key="2">
    <source>
        <dbReference type="EMBL" id="MFB9463779.1"/>
    </source>
</evidence>
<evidence type="ECO:0000256" key="1">
    <source>
        <dbReference type="SAM" id="MobiDB-lite"/>
    </source>
</evidence>
<name>A0ABV5N1R7_9ACTN</name>
<gene>
    <name evidence="2" type="ORF">ACFF45_13960</name>
</gene>
<keyword evidence="3" id="KW-1185">Reference proteome</keyword>
<evidence type="ECO:0000313" key="3">
    <source>
        <dbReference type="Proteomes" id="UP001589709"/>
    </source>
</evidence>
<feature type="region of interest" description="Disordered" evidence="1">
    <location>
        <begin position="1"/>
        <end position="27"/>
    </location>
</feature>
<sequence>MNVTESIEHVKGSRRVTANQYPESDAHRARGLTRRWLLAGAPLAAAGGTAEAGAVERGQAPAGSPTSRSGR</sequence>
<organism evidence="2 3">
    <name type="scientific">Streptomyces cinereospinus</name>
    <dbReference type="NCBI Taxonomy" id="285561"/>
    <lineage>
        <taxon>Bacteria</taxon>
        <taxon>Bacillati</taxon>
        <taxon>Actinomycetota</taxon>
        <taxon>Actinomycetes</taxon>
        <taxon>Kitasatosporales</taxon>
        <taxon>Streptomycetaceae</taxon>
        <taxon>Streptomyces</taxon>
    </lineage>
</organism>
<feature type="region of interest" description="Disordered" evidence="1">
    <location>
        <begin position="47"/>
        <end position="71"/>
    </location>
</feature>
<accession>A0ABV5N1R7</accession>
<proteinExistence type="predicted"/>
<feature type="compositionally biased region" description="Basic and acidic residues" evidence="1">
    <location>
        <begin position="1"/>
        <end position="11"/>
    </location>
</feature>
<dbReference type="Proteomes" id="UP001589709">
    <property type="component" value="Unassembled WGS sequence"/>
</dbReference>
<protein>
    <submittedName>
        <fullName evidence="2">Uncharacterized protein</fullName>
    </submittedName>
</protein>
<dbReference type="EMBL" id="JBHMCY010000022">
    <property type="protein sequence ID" value="MFB9463779.1"/>
    <property type="molecule type" value="Genomic_DNA"/>
</dbReference>
<comment type="caution">
    <text evidence="2">The sequence shown here is derived from an EMBL/GenBank/DDBJ whole genome shotgun (WGS) entry which is preliminary data.</text>
</comment>
<reference evidence="2 3" key="1">
    <citation type="submission" date="2024-09" db="EMBL/GenBank/DDBJ databases">
        <authorList>
            <person name="Sun Q."/>
            <person name="Mori K."/>
        </authorList>
    </citation>
    <scope>NUCLEOTIDE SEQUENCE [LARGE SCALE GENOMIC DNA]</scope>
    <source>
        <strain evidence="2 3">JCM 6917</strain>
    </source>
</reference>